<dbReference type="PANTHER" id="PTHR30472">
    <property type="entry name" value="FERRIC ENTEROBACTIN TRANSPORT SYSTEM PERMEASE PROTEIN"/>
    <property type="match status" value="1"/>
</dbReference>
<evidence type="ECO:0000256" key="4">
    <source>
        <dbReference type="ARBA" id="ARBA00022475"/>
    </source>
</evidence>
<name>A0ABT8IT61_9MICO</name>
<feature type="transmembrane region" description="Helical" evidence="8">
    <location>
        <begin position="331"/>
        <end position="348"/>
    </location>
</feature>
<keyword evidence="3" id="KW-0813">Transport</keyword>
<evidence type="ECO:0000256" key="8">
    <source>
        <dbReference type="SAM" id="Phobius"/>
    </source>
</evidence>
<evidence type="ECO:0000256" key="3">
    <source>
        <dbReference type="ARBA" id="ARBA00022448"/>
    </source>
</evidence>
<feature type="transmembrane region" description="Helical" evidence="8">
    <location>
        <begin position="171"/>
        <end position="193"/>
    </location>
</feature>
<dbReference type="CDD" id="cd06550">
    <property type="entry name" value="TM_ABC_iron-siderophores_like"/>
    <property type="match status" value="1"/>
</dbReference>
<evidence type="ECO:0000256" key="1">
    <source>
        <dbReference type="ARBA" id="ARBA00004651"/>
    </source>
</evidence>
<keyword evidence="4" id="KW-1003">Cell membrane</keyword>
<keyword evidence="10" id="KW-1185">Reference proteome</keyword>
<feature type="transmembrane region" description="Helical" evidence="8">
    <location>
        <begin position="213"/>
        <end position="238"/>
    </location>
</feature>
<organism evidence="9 10">
    <name type="scientific">Leifsonia virtsii</name>
    <dbReference type="NCBI Taxonomy" id="3035915"/>
    <lineage>
        <taxon>Bacteria</taxon>
        <taxon>Bacillati</taxon>
        <taxon>Actinomycetota</taxon>
        <taxon>Actinomycetes</taxon>
        <taxon>Micrococcales</taxon>
        <taxon>Microbacteriaceae</taxon>
        <taxon>Leifsonia</taxon>
    </lineage>
</organism>
<feature type="transmembrane region" description="Helical" evidence="8">
    <location>
        <begin position="259"/>
        <end position="286"/>
    </location>
</feature>
<evidence type="ECO:0000256" key="2">
    <source>
        <dbReference type="ARBA" id="ARBA00007935"/>
    </source>
</evidence>
<protein>
    <submittedName>
        <fullName evidence="9">Iron chelate uptake ABC transporter family permease subunit</fullName>
    </submittedName>
</protein>
<comment type="caution">
    <text evidence="9">The sequence shown here is derived from an EMBL/GenBank/DDBJ whole genome shotgun (WGS) entry which is preliminary data.</text>
</comment>
<reference evidence="9" key="1">
    <citation type="submission" date="2023-03" db="EMBL/GenBank/DDBJ databases">
        <title>MT1 and MT2 Draft Genomes of Novel Species.</title>
        <authorList>
            <person name="Venkateswaran K."/>
        </authorList>
    </citation>
    <scope>NUCLEOTIDE SEQUENCE</scope>
    <source>
        <strain evidence="9">F6_8S_P_1A</strain>
    </source>
</reference>
<evidence type="ECO:0000256" key="7">
    <source>
        <dbReference type="ARBA" id="ARBA00023136"/>
    </source>
</evidence>
<evidence type="ECO:0000256" key="5">
    <source>
        <dbReference type="ARBA" id="ARBA00022692"/>
    </source>
</evidence>
<feature type="transmembrane region" description="Helical" evidence="8">
    <location>
        <begin position="113"/>
        <end position="134"/>
    </location>
</feature>
<dbReference type="EMBL" id="JAROCB010000001">
    <property type="protein sequence ID" value="MDN4595592.1"/>
    <property type="molecule type" value="Genomic_DNA"/>
</dbReference>
<evidence type="ECO:0000256" key="6">
    <source>
        <dbReference type="ARBA" id="ARBA00022989"/>
    </source>
</evidence>
<dbReference type="Proteomes" id="UP001174210">
    <property type="component" value="Unassembled WGS sequence"/>
</dbReference>
<evidence type="ECO:0000313" key="9">
    <source>
        <dbReference type="EMBL" id="MDN4595592.1"/>
    </source>
</evidence>
<dbReference type="SUPFAM" id="SSF81345">
    <property type="entry name" value="ABC transporter involved in vitamin B12 uptake, BtuC"/>
    <property type="match status" value="1"/>
</dbReference>
<keyword evidence="7 8" id="KW-0472">Membrane</keyword>
<dbReference type="InterPro" id="IPR000522">
    <property type="entry name" value="ABC_transptr_permease_BtuC"/>
</dbReference>
<accession>A0ABT8IT61</accession>
<comment type="similarity">
    <text evidence="2">Belongs to the binding-protein-dependent transport system permease family. FecCD subfamily.</text>
</comment>
<dbReference type="PANTHER" id="PTHR30472:SF1">
    <property type="entry name" value="FE(3+) DICITRATE TRANSPORT SYSTEM PERMEASE PROTEIN FECC-RELATED"/>
    <property type="match status" value="1"/>
</dbReference>
<feature type="transmembrane region" description="Helical" evidence="8">
    <location>
        <begin position="298"/>
        <end position="319"/>
    </location>
</feature>
<comment type="subcellular location">
    <subcellularLocation>
        <location evidence="1">Cell membrane</location>
        <topology evidence="1">Multi-pass membrane protein</topology>
    </subcellularLocation>
</comment>
<dbReference type="InterPro" id="IPR037294">
    <property type="entry name" value="ABC_BtuC-like"/>
</dbReference>
<gene>
    <name evidence="9" type="ORF">P5G59_00425</name>
</gene>
<proteinExistence type="inferred from homology"/>
<feature type="transmembrane region" description="Helical" evidence="8">
    <location>
        <begin position="28"/>
        <end position="51"/>
    </location>
</feature>
<sequence length="355" mass="36032">MPASTVTPHAGRAGSVTAPPLARRRRRLFLGFLAAVVVLVAVSVLSLMVGARTIAPAEVLHSLLHYSRSDADALVVVDSRLPRTLLGIVVGLGLGLAGTVMQGLSRNPLADPGILGVNFGASLAVVVAIAFLGVTAPSGYLWFAFAGAALASALVYAVSSLGREGATPVKLAIAGAAVSAALGSLITAVQLTSQVSLDAMRFWQVGSLAGRGFGILVQVLPTLALGAVLALALGRLLNGLALGDDVARGLGQRVGLTRVLCGVAIVLLCGSATAAVGPIAFLGLIVPHIARRVVGADYRWILAYSAIVAPALLLACDIVGRVVAPPGELQVGVVLAFVGAPVFIALVRRRRLVSL</sequence>
<keyword evidence="6 8" id="KW-1133">Transmembrane helix</keyword>
<feature type="transmembrane region" description="Helical" evidence="8">
    <location>
        <begin position="140"/>
        <end position="159"/>
    </location>
</feature>
<dbReference type="RefSeq" id="WP_301214940.1">
    <property type="nucleotide sequence ID" value="NZ_JAROCB010000001.1"/>
</dbReference>
<feature type="transmembrane region" description="Helical" evidence="8">
    <location>
        <begin position="84"/>
        <end position="101"/>
    </location>
</feature>
<dbReference type="Gene3D" id="1.10.3470.10">
    <property type="entry name" value="ABC transporter involved in vitamin B12 uptake, BtuC"/>
    <property type="match status" value="1"/>
</dbReference>
<keyword evidence="5 8" id="KW-0812">Transmembrane</keyword>
<dbReference type="Pfam" id="PF01032">
    <property type="entry name" value="FecCD"/>
    <property type="match status" value="1"/>
</dbReference>
<evidence type="ECO:0000313" key="10">
    <source>
        <dbReference type="Proteomes" id="UP001174210"/>
    </source>
</evidence>